<sequence>MKTVFDSNPEFSLTYSHRGISITLSGKILTEAYLSTADSDQDNESLLGLVVEGSLPTAASQAGSLLTQFHPEFEKALGISHSKQVLSRLKSSLNENQAENDTAQQAVVQSQTEATK</sequence>
<gene>
    <name evidence="2" type="ORF">SAMN06296273_1193</name>
</gene>
<protein>
    <submittedName>
        <fullName evidence="2">Uncharacterized protein</fullName>
    </submittedName>
</protein>
<dbReference type="Proteomes" id="UP000242498">
    <property type="component" value="Chromosome I"/>
</dbReference>
<proteinExistence type="predicted"/>
<dbReference type="RefSeq" id="WP_145956219.1">
    <property type="nucleotide sequence ID" value="NZ_LT907782.1"/>
</dbReference>
<organism evidence="2 3">
    <name type="scientific">Nitrosomonas ureae</name>
    <dbReference type="NCBI Taxonomy" id="44577"/>
    <lineage>
        <taxon>Bacteria</taxon>
        <taxon>Pseudomonadati</taxon>
        <taxon>Pseudomonadota</taxon>
        <taxon>Betaproteobacteria</taxon>
        <taxon>Nitrosomonadales</taxon>
        <taxon>Nitrosomonadaceae</taxon>
        <taxon>Nitrosomonas</taxon>
    </lineage>
</organism>
<evidence type="ECO:0000256" key="1">
    <source>
        <dbReference type="SAM" id="MobiDB-lite"/>
    </source>
</evidence>
<accession>A0A285BX18</accession>
<reference evidence="2 3" key="1">
    <citation type="submission" date="2017-08" db="EMBL/GenBank/DDBJ databases">
        <authorList>
            <person name="de Groot N.N."/>
        </authorList>
    </citation>
    <scope>NUCLEOTIDE SEQUENCE [LARGE SCALE GENOMIC DNA]</scope>
    <source>
        <strain evidence="2 3">Nm15</strain>
    </source>
</reference>
<dbReference type="OrthoDB" id="8550286at2"/>
<name>A0A285BX18_9PROT</name>
<evidence type="ECO:0000313" key="2">
    <source>
        <dbReference type="EMBL" id="SNX59759.1"/>
    </source>
</evidence>
<dbReference type="AlphaFoldDB" id="A0A285BX18"/>
<feature type="region of interest" description="Disordered" evidence="1">
    <location>
        <begin position="92"/>
        <end position="116"/>
    </location>
</feature>
<evidence type="ECO:0000313" key="3">
    <source>
        <dbReference type="Proteomes" id="UP000242498"/>
    </source>
</evidence>
<dbReference type="EMBL" id="LT907782">
    <property type="protein sequence ID" value="SNX59759.1"/>
    <property type="molecule type" value="Genomic_DNA"/>
</dbReference>